<accession>A0A0G4G5I7</accession>
<evidence type="ECO:0000256" key="6">
    <source>
        <dbReference type="SAM" id="MobiDB-lite"/>
    </source>
</evidence>
<dbReference type="Pfam" id="PF13864">
    <property type="entry name" value="Enkurin"/>
    <property type="match status" value="1"/>
</dbReference>
<keyword evidence="3" id="KW-0963">Cytoplasm</keyword>
<dbReference type="GO" id="GO:0005881">
    <property type="term" value="C:cytoplasmic microtubule"/>
    <property type="evidence" value="ECO:0007669"/>
    <property type="project" value="TreeGrafter"/>
</dbReference>
<evidence type="ECO:0000313" key="8">
    <source>
        <dbReference type="EMBL" id="CEM23810.1"/>
    </source>
</evidence>
<protein>
    <recommendedName>
        <fullName evidence="7">Enkurin domain-containing protein</fullName>
    </recommendedName>
</protein>
<feature type="domain" description="Enkurin" evidence="7">
    <location>
        <begin position="351"/>
        <end position="443"/>
    </location>
</feature>
<feature type="compositionally biased region" description="Low complexity" evidence="6">
    <location>
        <begin position="285"/>
        <end position="303"/>
    </location>
</feature>
<keyword evidence="4" id="KW-0206">Cytoskeleton</keyword>
<dbReference type="InterPro" id="IPR052102">
    <property type="entry name" value="Enkurin_domain-protein"/>
</dbReference>
<keyword evidence="5" id="KW-0966">Cell projection</keyword>
<gene>
    <name evidence="8" type="ORF">Cvel_20375</name>
</gene>
<dbReference type="AlphaFoldDB" id="A0A0G4G5I7"/>
<sequence>MDAIARKQKSGSQMAALLAPQLPQKYEGKDYIRGNMKQIREKEQQQALKKVEDGAEDKEPFVMKRFKDVRPRVFASEQHRGLEGGGQAGSGIRRSCNVQSNDPVAFPGGTRLLPEEDDTVLPGNLAPQAAAAACTENAIRDQGDLDESIQKLLQAAEEDYEGGGGDMMGAHIDMSDVPFDPRSPPASAAVAPAKGGAEKAMAMAKSAAKAAAKGGGAQLKKGRISEKTGGIREGGGGGTPAKPTVPRATEVLRIDRSRPTPNFIRQNAKASTTSSSRIRGKSCGPASSRAAAQQQRQSAKPSAGGRKEGYEAYVMEEVDDALPLGGRGGRPSSARTNHHENYGKVPAYIEEFRREAAERERLEKEAKERAKIPAGYRVMAEEERLEALTVLKGKREEADKEMQKMPLRVETLGQKRRQTELQKKVEELEDAIKLFSRKTVLVEENA</sequence>
<evidence type="ECO:0000256" key="3">
    <source>
        <dbReference type="ARBA" id="ARBA00022490"/>
    </source>
</evidence>
<comment type="subcellular location">
    <subcellularLocation>
        <location evidence="1">Cell projection</location>
        <location evidence="1">Cilium</location>
    </subcellularLocation>
    <subcellularLocation>
        <location evidence="2">Cytoplasm</location>
        <location evidence="2">Cytoskeleton</location>
    </subcellularLocation>
</comment>
<evidence type="ECO:0000256" key="1">
    <source>
        <dbReference type="ARBA" id="ARBA00004138"/>
    </source>
</evidence>
<name>A0A0G4G5I7_9ALVE</name>
<proteinExistence type="predicted"/>
<feature type="region of interest" description="Disordered" evidence="6">
    <location>
        <begin position="210"/>
        <end position="342"/>
    </location>
</feature>
<evidence type="ECO:0000256" key="2">
    <source>
        <dbReference type="ARBA" id="ARBA00004245"/>
    </source>
</evidence>
<feature type="region of interest" description="Disordered" evidence="6">
    <location>
        <begin position="77"/>
        <end position="112"/>
    </location>
</feature>
<dbReference type="EMBL" id="CDMZ01000908">
    <property type="protein sequence ID" value="CEM23810.1"/>
    <property type="molecule type" value="Genomic_DNA"/>
</dbReference>
<dbReference type="PROSITE" id="PS51665">
    <property type="entry name" value="ENKURIN"/>
    <property type="match status" value="1"/>
</dbReference>
<evidence type="ECO:0000256" key="4">
    <source>
        <dbReference type="ARBA" id="ARBA00023212"/>
    </source>
</evidence>
<dbReference type="VEuPathDB" id="CryptoDB:Cvel_20375"/>
<dbReference type="PANTHER" id="PTHR21490:SF2">
    <property type="entry name" value="ENKURIN DOMAIN-CONTAINING PROTEIN 1"/>
    <property type="match status" value="1"/>
</dbReference>
<organism evidence="8">
    <name type="scientific">Chromera velia CCMP2878</name>
    <dbReference type="NCBI Taxonomy" id="1169474"/>
    <lineage>
        <taxon>Eukaryota</taxon>
        <taxon>Sar</taxon>
        <taxon>Alveolata</taxon>
        <taxon>Colpodellida</taxon>
        <taxon>Chromeraceae</taxon>
        <taxon>Chromera</taxon>
    </lineage>
</organism>
<evidence type="ECO:0000256" key="5">
    <source>
        <dbReference type="ARBA" id="ARBA00023273"/>
    </source>
</evidence>
<dbReference type="InterPro" id="IPR027012">
    <property type="entry name" value="Enkurin_dom"/>
</dbReference>
<dbReference type="GO" id="GO:0005929">
    <property type="term" value="C:cilium"/>
    <property type="evidence" value="ECO:0007669"/>
    <property type="project" value="UniProtKB-SubCell"/>
</dbReference>
<reference evidence="8" key="1">
    <citation type="submission" date="2014-11" db="EMBL/GenBank/DDBJ databases">
        <authorList>
            <person name="Otto D Thomas"/>
            <person name="Naeem Raeece"/>
        </authorList>
    </citation>
    <scope>NUCLEOTIDE SEQUENCE</scope>
</reference>
<dbReference type="PANTHER" id="PTHR21490">
    <property type="entry name" value="ENKURIN-RELATED"/>
    <property type="match status" value="1"/>
</dbReference>
<evidence type="ECO:0000259" key="7">
    <source>
        <dbReference type="PROSITE" id="PS51665"/>
    </source>
</evidence>
<feature type="compositionally biased region" description="Polar residues" evidence="6">
    <location>
        <begin position="259"/>
        <end position="277"/>
    </location>
</feature>